<name>A0A0E9SQ38_ANGAN</name>
<organism evidence="1">
    <name type="scientific">Anguilla anguilla</name>
    <name type="common">European freshwater eel</name>
    <name type="synonym">Muraena anguilla</name>
    <dbReference type="NCBI Taxonomy" id="7936"/>
    <lineage>
        <taxon>Eukaryota</taxon>
        <taxon>Metazoa</taxon>
        <taxon>Chordata</taxon>
        <taxon>Craniata</taxon>
        <taxon>Vertebrata</taxon>
        <taxon>Euteleostomi</taxon>
        <taxon>Actinopterygii</taxon>
        <taxon>Neopterygii</taxon>
        <taxon>Teleostei</taxon>
        <taxon>Anguilliformes</taxon>
        <taxon>Anguillidae</taxon>
        <taxon>Anguilla</taxon>
    </lineage>
</organism>
<reference evidence="1" key="2">
    <citation type="journal article" date="2015" name="Fish Shellfish Immunol.">
        <title>Early steps in the European eel (Anguilla anguilla)-Vibrio vulnificus interaction in the gills: Role of the RtxA13 toxin.</title>
        <authorList>
            <person name="Callol A."/>
            <person name="Pajuelo D."/>
            <person name="Ebbesson L."/>
            <person name="Teles M."/>
            <person name="MacKenzie S."/>
            <person name="Amaro C."/>
        </authorList>
    </citation>
    <scope>NUCLEOTIDE SEQUENCE</scope>
</reference>
<evidence type="ECO:0000313" key="1">
    <source>
        <dbReference type="EMBL" id="JAH42765.1"/>
    </source>
</evidence>
<dbReference type="AlphaFoldDB" id="A0A0E9SQ38"/>
<accession>A0A0E9SQ38</accession>
<sequence length="33" mass="3753">MESCSTAEWPPPLSVIIASTSSRWPCRTRFRLS</sequence>
<proteinExistence type="predicted"/>
<dbReference type="EMBL" id="GBXM01065812">
    <property type="protein sequence ID" value="JAH42765.1"/>
    <property type="molecule type" value="Transcribed_RNA"/>
</dbReference>
<reference evidence="1" key="1">
    <citation type="submission" date="2014-11" db="EMBL/GenBank/DDBJ databases">
        <authorList>
            <person name="Amaro Gonzalez C."/>
        </authorList>
    </citation>
    <scope>NUCLEOTIDE SEQUENCE</scope>
</reference>
<protein>
    <submittedName>
        <fullName evidence="1">Uncharacterized protein</fullName>
    </submittedName>
</protein>